<evidence type="ECO:0000313" key="2">
    <source>
        <dbReference type="Proteomes" id="UP000261520"/>
    </source>
</evidence>
<organism evidence="1 2">
    <name type="scientific">Periophthalmus magnuspinnatus</name>
    <dbReference type="NCBI Taxonomy" id="409849"/>
    <lineage>
        <taxon>Eukaryota</taxon>
        <taxon>Metazoa</taxon>
        <taxon>Chordata</taxon>
        <taxon>Craniata</taxon>
        <taxon>Vertebrata</taxon>
        <taxon>Euteleostomi</taxon>
        <taxon>Actinopterygii</taxon>
        <taxon>Neopterygii</taxon>
        <taxon>Teleostei</taxon>
        <taxon>Neoteleostei</taxon>
        <taxon>Acanthomorphata</taxon>
        <taxon>Gobiaria</taxon>
        <taxon>Gobiiformes</taxon>
        <taxon>Gobioidei</taxon>
        <taxon>Gobiidae</taxon>
        <taxon>Oxudercinae</taxon>
        <taxon>Periophthalmus</taxon>
    </lineage>
</organism>
<protein>
    <submittedName>
        <fullName evidence="1">Uncharacterized protein</fullName>
    </submittedName>
</protein>
<reference evidence="1" key="1">
    <citation type="submission" date="2025-08" db="UniProtKB">
        <authorList>
            <consortium name="Ensembl"/>
        </authorList>
    </citation>
    <scope>IDENTIFICATION</scope>
</reference>
<dbReference type="Proteomes" id="UP000261520">
    <property type="component" value="Unplaced"/>
</dbReference>
<evidence type="ECO:0000313" key="1">
    <source>
        <dbReference type="Ensembl" id="ENSPMGP00000007861.1"/>
    </source>
</evidence>
<reference evidence="1" key="2">
    <citation type="submission" date="2025-09" db="UniProtKB">
        <authorList>
            <consortium name="Ensembl"/>
        </authorList>
    </citation>
    <scope>IDENTIFICATION</scope>
</reference>
<sequence length="162" mass="18664">MISGCCEHVSVHCLLFSVQWLLQNEFCELVSVALRLHVQIEVVIVGDGIGAERVCAHVGVERVLYRETRTRDTGWVVIDIHHFYFDTEKLHLLTDLFTVYFLLYNKRAILQVYLQIRGPGKFSNVQSQILCNIPNHGAWLLLLRHGVVQLRRSSIDDGEQQH</sequence>
<dbReference type="AlphaFoldDB" id="A0A3B3ZU93"/>
<name>A0A3B3ZU93_9GOBI</name>
<accession>A0A3B3ZU93</accession>
<proteinExistence type="predicted"/>
<dbReference type="Ensembl" id="ENSPMGT00000008367.1">
    <property type="protein sequence ID" value="ENSPMGP00000007861.1"/>
    <property type="gene ID" value="ENSPMGG00000006526.1"/>
</dbReference>
<keyword evidence="2" id="KW-1185">Reference proteome</keyword>